<dbReference type="Proteomes" id="UP000285146">
    <property type="component" value="Unassembled WGS sequence"/>
</dbReference>
<accession>A0A423WZZ3</accession>
<keyword evidence="2" id="KW-1185">Reference proteome</keyword>
<sequence>MDALASDWTVTMRLPPTATLSPAHSEEDVNVDVAVEGFLTPFSNFSPIVAPQQPRLLL</sequence>
<name>A0A423WZZ3_9PEZI</name>
<proteinExistence type="predicted"/>
<evidence type="ECO:0000313" key="2">
    <source>
        <dbReference type="Proteomes" id="UP000285146"/>
    </source>
</evidence>
<evidence type="ECO:0000313" key="1">
    <source>
        <dbReference type="EMBL" id="ROW09126.1"/>
    </source>
</evidence>
<dbReference type="AlphaFoldDB" id="A0A423WZZ3"/>
<dbReference type="EMBL" id="LKEB01000032">
    <property type="protein sequence ID" value="ROW09126.1"/>
    <property type="molecule type" value="Genomic_DNA"/>
</dbReference>
<protein>
    <submittedName>
        <fullName evidence="1">Uncharacterized protein</fullName>
    </submittedName>
</protein>
<dbReference type="InParanoid" id="A0A423WZZ3"/>
<comment type="caution">
    <text evidence="1">The sequence shown here is derived from an EMBL/GenBank/DDBJ whole genome shotgun (WGS) entry which is preliminary data.</text>
</comment>
<gene>
    <name evidence="1" type="ORF">VPNG_05683</name>
</gene>
<organism evidence="1 2">
    <name type="scientific">Cytospora leucostoma</name>
    <dbReference type="NCBI Taxonomy" id="1230097"/>
    <lineage>
        <taxon>Eukaryota</taxon>
        <taxon>Fungi</taxon>
        <taxon>Dikarya</taxon>
        <taxon>Ascomycota</taxon>
        <taxon>Pezizomycotina</taxon>
        <taxon>Sordariomycetes</taxon>
        <taxon>Sordariomycetidae</taxon>
        <taxon>Diaporthales</taxon>
        <taxon>Cytosporaceae</taxon>
        <taxon>Cytospora</taxon>
    </lineage>
</organism>
<reference evidence="1 2" key="1">
    <citation type="submission" date="2015-09" db="EMBL/GenBank/DDBJ databases">
        <title>Host preference determinants of Valsa canker pathogens revealed by comparative genomics.</title>
        <authorList>
            <person name="Yin Z."/>
            <person name="Huang L."/>
        </authorList>
    </citation>
    <scope>NUCLEOTIDE SEQUENCE [LARGE SCALE GENOMIC DNA]</scope>
    <source>
        <strain evidence="1 2">SXYLt</strain>
    </source>
</reference>